<evidence type="ECO:0000313" key="2">
    <source>
        <dbReference type="Proteomes" id="UP001629246"/>
    </source>
</evidence>
<evidence type="ECO:0000313" key="1">
    <source>
        <dbReference type="EMBL" id="MFL9926207.1"/>
    </source>
</evidence>
<dbReference type="Proteomes" id="UP001629246">
    <property type="component" value="Unassembled WGS sequence"/>
</dbReference>
<dbReference type="InterPro" id="IPR010710">
    <property type="entry name" value="DUF1289"/>
</dbReference>
<dbReference type="PANTHER" id="PTHR35175">
    <property type="entry name" value="DUF1289 DOMAIN-CONTAINING PROTEIN"/>
    <property type="match status" value="1"/>
</dbReference>
<reference evidence="1 2" key="1">
    <citation type="journal article" date="2024" name="Chem. Sci.">
        <title>Discovery of megapolipeptins by genome mining of a Burkholderiales bacteria collection.</title>
        <authorList>
            <person name="Paulo B.S."/>
            <person name="Recchia M.J.J."/>
            <person name="Lee S."/>
            <person name="Fergusson C.H."/>
            <person name="Romanowski S.B."/>
            <person name="Hernandez A."/>
            <person name="Krull N."/>
            <person name="Liu D.Y."/>
            <person name="Cavanagh H."/>
            <person name="Bos A."/>
            <person name="Gray C.A."/>
            <person name="Murphy B.T."/>
            <person name="Linington R.G."/>
            <person name="Eustaquio A.S."/>
        </authorList>
    </citation>
    <scope>NUCLEOTIDE SEQUENCE [LARGE SCALE GENOMIC DNA]</scope>
    <source>
        <strain evidence="1 2">RL21-008-BIB-A</strain>
    </source>
</reference>
<proteinExistence type="predicted"/>
<sequence>MSKEVESPCTSLCKLKNEICIGCGRNKEEIRKWKGMKHKDKKATVERAVVRLKDLGKKDKKR</sequence>
<dbReference type="RefSeq" id="WP_408159420.1">
    <property type="nucleotide sequence ID" value="NZ_JAQQFM010000008.1"/>
</dbReference>
<protein>
    <submittedName>
        <fullName evidence="1">DUF1289 domain-containing protein</fullName>
    </submittedName>
</protein>
<keyword evidence="2" id="KW-1185">Reference proteome</keyword>
<dbReference type="PANTHER" id="PTHR35175:SF2">
    <property type="entry name" value="DUF1289 DOMAIN-CONTAINING PROTEIN"/>
    <property type="match status" value="1"/>
</dbReference>
<dbReference type="Pfam" id="PF06945">
    <property type="entry name" value="DUF1289"/>
    <property type="match status" value="1"/>
</dbReference>
<dbReference type="EMBL" id="JAQQFM010000008">
    <property type="protein sequence ID" value="MFL9926207.1"/>
    <property type="molecule type" value="Genomic_DNA"/>
</dbReference>
<accession>A0ABW9AFL4</accession>
<organism evidence="1 2">
    <name type="scientific">Herbaspirillum lusitanum</name>
    <dbReference type="NCBI Taxonomy" id="213312"/>
    <lineage>
        <taxon>Bacteria</taxon>
        <taxon>Pseudomonadati</taxon>
        <taxon>Pseudomonadota</taxon>
        <taxon>Betaproteobacteria</taxon>
        <taxon>Burkholderiales</taxon>
        <taxon>Oxalobacteraceae</taxon>
        <taxon>Herbaspirillum</taxon>
    </lineage>
</organism>
<name>A0ABW9AFL4_9BURK</name>
<comment type="caution">
    <text evidence="1">The sequence shown here is derived from an EMBL/GenBank/DDBJ whole genome shotgun (WGS) entry which is preliminary data.</text>
</comment>
<gene>
    <name evidence="1" type="ORF">PQR62_18160</name>
</gene>